<evidence type="ECO:0000256" key="3">
    <source>
        <dbReference type="SAM" id="Phobius"/>
    </source>
</evidence>
<dbReference type="Gene3D" id="3.40.720.10">
    <property type="entry name" value="Alkaline Phosphatase, subunit A"/>
    <property type="match status" value="2"/>
</dbReference>
<dbReference type="GeneID" id="36527824"/>
<organism evidence="4 5">
    <name type="scientific">Aspergillus candidus</name>
    <dbReference type="NCBI Taxonomy" id="41067"/>
    <lineage>
        <taxon>Eukaryota</taxon>
        <taxon>Fungi</taxon>
        <taxon>Dikarya</taxon>
        <taxon>Ascomycota</taxon>
        <taxon>Pezizomycotina</taxon>
        <taxon>Eurotiomycetes</taxon>
        <taxon>Eurotiomycetidae</taxon>
        <taxon>Eurotiales</taxon>
        <taxon>Aspergillaceae</taxon>
        <taxon>Aspergillus</taxon>
        <taxon>Aspergillus subgen. Circumdati</taxon>
    </lineage>
</organism>
<dbReference type="STRING" id="41067.A0A2I2FME3"/>
<keyword evidence="5" id="KW-1185">Reference proteome</keyword>
<dbReference type="InterPro" id="IPR007312">
    <property type="entry name" value="Phosphoesterase"/>
</dbReference>
<sequence>MVTSPGTRASLDRSRPGTYQPLSSEEGREGMEVREADRQPVDHMGPLLDKDDREEEDEGLVEEGLVKPLLVLQDEHSTALKRAAASPSWLRSAIITLLLTIMSLLSLLTFFLFSSSLRSGVLGRPSHPATKGPIKNVVVLVEENLSFDVFAGGLTYNKKIDGLVDREYCNPANVTDAYSKRVCAKPIAKNVAPDDPDHSITGGNQQVYSTYHPNAKNDMPDMQGFVSEQIAAYGLDADLTRAAEVINYYTPDMVPVFNAMAENFVLFDRWFAAVPGPTNPNRAYLTSGTSHGHGKNDRDFDTSSLPQESIFEQLDKADISWMNYSNTTNFNPDSMFYNWTASSGKGDTNVKRIDQFYKDAKDGNLPQFTWINPECCSYTSFHPPSPINMGENFIKSVYEALRGSPQWKDTLFILTFDEHGGFADHVAPPENVPAGDDLTYTEKARDGKESTFHFDRLGIRVPTVLMSPWVGKGVIQNSPKDQPNEFTHTSILKYVSELWGLDPLTPRVEWSPSFKSLITDTYRDDTPKKLPSAAGY</sequence>
<evidence type="ECO:0000313" key="4">
    <source>
        <dbReference type="EMBL" id="PLB41793.1"/>
    </source>
</evidence>
<dbReference type="FunFam" id="3.40.720.10:FF:000052">
    <property type="entry name" value="Phosphatidylglycerol specific phospholipase, putative"/>
    <property type="match status" value="1"/>
</dbReference>
<evidence type="ECO:0000313" key="5">
    <source>
        <dbReference type="Proteomes" id="UP000234585"/>
    </source>
</evidence>
<proteinExistence type="predicted"/>
<dbReference type="Pfam" id="PF04185">
    <property type="entry name" value="Phosphoesterase"/>
    <property type="match status" value="1"/>
</dbReference>
<dbReference type="SUPFAM" id="SSF53649">
    <property type="entry name" value="Alkaline phosphatase-like"/>
    <property type="match status" value="1"/>
</dbReference>
<dbReference type="PANTHER" id="PTHR31956:SF1">
    <property type="entry name" value="NON-SPECIFIC PHOSPHOLIPASE C1"/>
    <property type="match status" value="1"/>
</dbReference>
<dbReference type="RefSeq" id="XP_024675805.1">
    <property type="nucleotide sequence ID" value="XM_024820664.1"/>
</dbReference>
<gene>
    <name evidence="4" type="ORF">BDW47DRAFT_98581</name>
</gene>
<dbReference type="InterPro" id="IPR017850">
    <property type="entry name" value="Alkaline_phosphatase_core_sf"/>
</dbReference>
<feature type="compositionally biased region" description="Basic and acidic residues" evidence="2">
    <location>
        <begin position="25"/>
        <end position="41"/>
    </location>
</feature>
<dbReference type="Proteomes" id="UP000234585">
    <property type="component" value="Unassembled WGS sequence"/>
</dbReference>
<keyword evidence="3" id="KW-1133">Transmembrane helix</keyword>
<evidence type="ECO:0000256" key="1">
    <source>
        <dbReference type="ARBA" id="ARBA00022801"/>
    </source>
</evidence>
<dbReference type="EMBL" id="KZ559119">
    <property type="protein sequence ID" value="PLB41793.1"/>
    <property type="molecule type" value="Genomic_DNA"/>
</dbReference>
<dbReference type="GO" id="GO:0009395">
    <property type="term" value="P:phospholipid catabolic process"/>
    <property type="evidence" value="ECO:0007669"/>
    <property type="project" value="TreeGrafter"/>
</dbReference>
<reference evidence="4 5" key="1">
    <citation type="submission" date="2017-12" db="EMBL/GenBank/DDBJ databases">
        <authorList>
            <consortium name="DOE Joint Genome Institute"/>
            <person name="Haridas S."/>
            <person name="Kjaerbolling I."/>
            <person name="Vesth T.C."/>
            <person name="Frisvad J.C."/>
            <person name="Nybo J.L."/>
            <person name="Theobald S."/>
            <person name="Kuo A."/>
            <person name="Bowyer P."/>
            <person name="Matsuda Y."/>
            <person name="Mondo S."/>
            <person name="Lyhne E.K."/>
            <person name="Kogle M.E."/>
            <person name="Clum A."/>
            <person name="Lipzen A."/>
            <person name="Salamov A."/>
            <person name="Ngan C.Y."/>
            <person name="Daum C."/>
            <person name="Chiniquy J."/>
            <person name="Barry K."/>
            <person name="LaButti K."/>
            <person name="Simmons B.A."/>
            <person name="Magnuson J.K."/>
            <person name="Mortensen U.H."/>
            <person name="Larsen T.O."/>
            <person name="Grigoriev I.V."/>
            <person name="Baker S.E."/>
            <person name="Andersen M.R."/>
            <person name="Nordberg H.P."/>
            <person name="Cantor M.N."/>
            <person name="Hua S.X."/>
        </authorList>
    </citation>
    <scope>NUCLEOTIDE SEQUENCE [LARGE SCALE GENOMIC DNA]</scope>
    <source>
        <strain evidence="4 5">CBS 102.13</strain>
    </source>
</reference>
<accession>A0A2I2FME3</accession>
<evidence type="ECO:0000256" key="2">
    <source>
        <dbReference type="SAM" id="MobiDB-lite"/>
    </source>
</evidence>
<protein>
    <submittedName>
        <fullName evidence="4">Phosphoesterase family-domain-containing protein</fullName>
    </submittedName>
</protein>
<dbReference type="AlphaFoldDB" id="A0A2I2FME3"/>
<feature type="transmembrane region" description="Helical" evidence="3">
    <location>
        <begin position="89"/>
        <end position="113"/>
    </location>
</feature>
<name>A0A2I2FME3_ASPCN</name>
<dbReference type="PANTHER" id="PTHR31956">
    <property type="entry name" value="NON-SPECIFIC PHOSPHOLIPASE C4-RELATED"/>
    <property type="match status" value="1"/>
</dbReference>
<feature type="region of interest" description="Disordered" evidence="2">
    <location>
        <begin position="1"/>
        <end position="58"/>
    </location>
</feature>
<keyword evidence="3" id="KW-0472">Membrane</keyword>
<dbReference type="GO" id="GO:0042578">
    <property type="term" value="F:phosphoric ester hydrolase activity"/>
    <property type="evidence" value="ECO:0007669"/>
    <property type="project" value="UniProtKB-ARBA"/>
</dbReference>
<keyword evidence="3" id="KW-0812">Transmembrane</keyword>
<keyword evidence="1" id="KW-0378">Hydrolase</keyword>
<dbReference type="OrthoDB" id="5135119at2759"/>